<proteinExistence type="predicted"/>
<evidence type="ECO:0000313" key="2">
    <source>
        <dbReference type="EMBL" id="TVU11054.1"/>
    </source>
</evidence>
<feature type="non-terminal residue" evidence="2">
    <location>
        <position position="169"/>
    </location>
</feature>
<feature type="non-terminal residue" evidence="2">
    <location>
        <position position="1"/>
    </location>
</feature>
<name>A0A5J9TID1_9POAL</name>
<reference evidence="2 3" key="1">
    <citation type="journal article" date="2019" name="Sci. Rep.">
        <title>A high-quality genome of Eragrostis curvula grass provides insights into Poaceae evolution and supports new strategies to enhance forage quality.</title>
        <authorList>
            <person name="Carballo J."/>
            <person name="Santos B.A.C.M."/>
            <person name="Zappacosta D."/>
            <person name="Garbus I."/>
            <person name="Selva J.P."/>
            <person name="Gallo C.A."/>
            <person name="Diaz A."/>
            <person name="Albertini E."/>
            <person name="Caccamo M."/>
            <person name="Echenique V."/>
        </authorList>
    </citation>
    <scope>NUCLEOTIDE SEQUENCE [LARGE SCALE GENOMIC DNA]</scope>
    <source>
        <strain evidence="3">cv. Victoria</strain>
        <tissue evidence="2">Leaf</tissue>
    </source>
</reference>
<dbReference type="Gramene" id="TVU11054">
    <property type="protein sequence ID" value="TVU11054"/>
    <property type="gene ID" value="EJB05_44616"/>
</dbReference>
<comment type="caution">
    <text evidence="2">The sequence shown here is derived from an EMBL/GenBank/DDBJ whole genome shotgun (WGS) entry which is preliminary data.</text>
</comment>
<protein>
    <submittedName>
        <fullName evidence="2">Uncharacterized protein</fullName>
    </submittedName>
</protein>
<accession>A0A5J9TID1</accession>
<evidence type="ECO:0000256" key="1">
    <source>
        <dbReference type="SAM" id="Phobius"/>
    </source>
</evidence>
<keyword evidence="3" id="KW-1185">Reference proteome</keyword>
<keyword evidence="1" id="KW-1133">Transmembrane helix</keyword>
<gene>
    <name evidence="2" type="ORF">EJB05_44616</name>
</gene>
<keyword evidence="1" id="KW-0812">Transmembrane</keyword>
<dbReference type="AlphaFoldDB" id="A0A5J9TID1"/>
<keyword evidence="1" id="KW-0472">Membrane</keyword>
<dbReference type="Proteomes" id="UP000324897">
    <property type="component" value="Chromosome 3"/>
</dbReference>
<evidence type="ECO:0000313" key="3">
    <source>
        <dbReference type="Proteomes" id="UP000324897"/>
    </source>
</evidence>
<sequence>MDDLSLMQLGLVFRVFLCGVVVMAFVLAGFLPGGYYEGVVTAGVCQQRSSSSDTAFPSSGRSLIADPHVLWRKGHSVRSGDAHSRCTTGLSSTSQVGAGLEALSRLRRGCLTAPCRLHRLVPFVDGGVFLKNSVVDLDHGGSCLPASEDVAALELASWFLLPNCQEDLN</sequence>
<organism evidence="2 3">
    <name type="scientific">Eragrostis curvula</name>
    <name type="common">weeping love grass</name>
    <dbReference type="NCBI Taxonomy" id="38414"/>
    <lineage>
        <taxon>Eukaryota</taxon>
        <taxon>Viridiplantae</taxon>
        <taxon>Streptophyta</taxon>
        <taxon>Embryophyta</taxon>
        <taxon>Tracheophyta</taxon>
        <taxon>Spermatophyta</taxon>
        <taxon>Magnoliopsida</taxon>
        <taxon>Liliopsida</taxon>
        <taxon>Poales</taxon>
        <taxon>Poaceae</taxon>
        <taxon>PACMAD clade</taxon>
        <taxon>Chloridoideae</taxon>
        <taxon>Eragrostideae</taxon>
        <taxon>Eragrostidinae</taxon>
        <taxon>Eragrostis</taxon>
    </lineage>
</organism>
<dbReference type="EMBL" id="RWGY01000039">
    <property type="protein sequence ID" value="TVU11054.1"/>
    <property type="molecule type" value="Genomic_DNA"/>
</dbReference>
<feature type="transmembrane region" description="Helical" evidence="1">
    <location>
        <begin position="12"/>
        <end position="36"/>
    </location>
</feature>